<evidence type="ECO:0000313" key="2">
    <source>
        <dbReference type="EMBL" id="MDI2590023.1"/>
    </source>
</evidence>
<reference evidence="2 3" key="1">
    <citation type="submission" date="2023-02" db="EMBL/GenBank/DDBJ databases">
        <title>Pseudomonas chrutzelriedensis sp. nov., a potently antifungal strain isolated from moss.</title>
        <authorList>
            <person name="Schnyder A."/>
            <person name="Kalawong R."/>
            <person name="Eberl L."/>
            <person name="Agnoli K."/>
        </authorList>
    </citation>
    <scope>NUCLEOTIDE SEQUENCE [LARGE SCALE GENOMIC DNA]</scope>
    <source>
        <strain evidence="2 3">681</strain>
    </source>
</reference>
<accession>A0ABT6QGT6</accession>
<evidence type="ECO:0000313" key="3">
    <source>
        <dbReference type="Proteomes" id="UP001159100"/>
    </source>
</evidence>
<comment type="caution">
    <text evidence="2">The sequence shown here is derived from an EMBL/GenBank/DDBJ whole genome shotgun (WGS) entry which is preliminary data.</text>
</comment>
<keyword evidence="1" id="KW-0175">Coiled coil</keyword>
<organism evidence="2 3">
    <name type="scientific">Pseudomonas fungipugnans</name>
    <dbReference type="NCBI Taxonomy" id="3024217"/>
    <lineage>
        <taxon>Bacteria</taxon>
        <taxon>Pseudomonadati</taxon>
        <taxon>Pseudomonadota</taxon>
        <taxon>Gammaproteobacteria</taxon>
        <taxon>Pseudomonadales</taxon>
        <taxon>Pseudomonadaceae</taxon>
        <taxon>Pseudomonas</taxon>
    </lineage>
</organism>
<name>A0ABT6QGT6_9PSED</name>
<proteinExistence type="predicted"/>
<evidence type="ECO:0000256" key="1">
    <source>
        <dbReference type="SAM" id="Coils"/>
    </source>
</evidence>
<feature type="coiled-coil region" evidence="1">
    <location>
        <begin position="125"/>
        <end position="152"/>
    </location>
</feature>
<protein>
    <submittedName>
        <fullName evidence="2">Uncharacterized protein</fullName>
    </submittedName>
</protein>
<dbReference type="Proteomes" id="UP001159100">
    <property type="component" value="Unassembled WGS sequence"/>
</dbReference>
<gene>
    <name evidence="2" type="ORF">POF45_01070</name>
</gene>
<keyword evidence="3" id="KW-1185">Reference proteome</keyword>
<dbReference type="RefSeq" id="WP_282314802.1">
    <property type="nucleotide sequence ID" value="NZ_JARBWL010000001.1"/>
</dbReference>
<sequence length="190" mass="20536">MELIYSTQSSGFDPDKRYRNPQHFDHPEAGVTGVVVVGVWPKVVEAYENIGVEVTAIEAESLQVLVVDSGADKAELEALIGKLRIESDTVRVVIDGLDAGEIEKPEAGELAIRLYHALDGIRLQMADLASARDDLATENQTLRNELAELKVGEGVEVEAMKAKLDAAGVPYRANASKESLEKLVADLPKA</sequence>
<dbReference type="EMBL" id="JARBWL010000001">
    <property type="protein sequence ID" value="MDI2590023.1"/>
    <property type="molecule type" value="Genomic_DNA"/>
</dbReference>